<sequence length="122" mass="13575">MVARSGLQFGSGISVWISFLAGARDLRRWRNHGVQVAIWSGRWRDLGLVEARWLAQGVCERVLLQWSWWMVVLAALRRPEKCLMVEMEVEEDAEDDDGGLATLVFAFCIGDGDGYCGDAGVG</sequence>
<proteinExistence type="predicted"/>
<reference evidence="2" key="1">
    <citation type="journal article" date="2015" name="Proc. Natl. Acad. Sci. U.S.A.">
        <title>Genome sequencing of adzuki bean (Vigna angularis) provides insight into high starch and low fat accumulation and domestication.</title>
        <authorList>
            <person name="Yang K."/>
            <person name="Tian Z."/>
            <person name="Chen C."/>
            <person name="Luo L."/>
            <person name="Zhao B."/>
            <person name="Wang Z."/>
            <person name="Yu L."/>
            <person name="Li Y."/>
            <person name="Sun Y."/>
            <person name="Li W."/>
            <person name="Chen Y."/>
            <person name="Li Y."/>
            <person name="Zhang Y."/>
            <person name="Ai D."/>
            <person name="Zhao J."/>
            <person name="Shang C."/>
            <person name="Ma Y."/>
            <person name="Wu B."/>
            <person name="Wang M."/>
            <person name="Gao L."/>
            <person name="Sun D."/>
            <person name="Zhang P."/>
            <person name="Guo F."/>
            <person name="Wang W."/>
            <person name="Li Y."/>
            <person name="Wang J."/>
            <person name="Varshney R.K."/>
            <person name="Wang J."/>
            <person name="Ling H.Q."/>
            <person name="Wan P."/>
        </authorList>
    </citation>
    <scope>NUCLEOTIDE SEQUENCE</scope>
    <source>
        <strain evidence="2">cv. Jingnong 6</strain>
    </source>
</reference>
<accession>A0A0L9UWJ6</accession>
<protein>
    <submittedName>
        <fullName evidence="1">Uncharacterized protein</fullName>
    </submittedName>
</protein>
<dbReference type="EMBL" id="CM003377">
    <property type="protein sequence ID" value="KOM47138.1"/>
    <property type="molecule type" value="Genomic_DNA"/>
</dbReference>
<evidence type="ECO:0000313" key="1">
    <source>
        <dbReference type="EMBL" id="KOM47138.1"/>
    </source>
</evidence>
<dbReference type="Proteomes" id="UP000053144">
    <property type="component" value="Chromosome 7"/>
</dbReference>
<evidence type="ECO:0000313" key="2">
    <source>
        <dbReference type="Proteomes" id="UP000053144"/>
    </source>
</evidence>
<gene>
    <name evidence="1" type="ORF">LR48_Vigan07g084200</name>
</gene>
<dbReference type="AlphaFoldDB" id="A0A0L9UWJ6"/>
<name>A0A0L9UWJ6_PHAAN</name>
<dbReference type="Gramene" id="KOM47138">
    <property type="protein sequence ID" value="KOM47138"/>
    <property type="gene ID" value="LR48_Vigan07g084200"/>
</dbReference>
<organism evidence="1 2">
    <name type="scientific">Phaseolus angularis</name>
    <name type="common">Azuki bean</name>
    <name type="synonym">Vigna angularis</name>
    <dbReference type="NCBI Taxonomy" id="3914"/>
    <lineage>
        <taxon>Eukaryota</taxon>
        <taxon>Viridiplantae</taxon>
        <taxon>Streptophyta</taxon>
        <taxon>Embryophyta</taxon>
        <taxon>Tracheophyta</taxon>
        <taxon>Spermatophyta</taxon>
        <taxon>Magnoliopsida</taxon>
        <taxon>eudicotyledons</taxon>
        <taxon>Gunneridae</taxon>
        <taxon>Pentapetalae</taxon>
        <taxon>rosids</taxon>
        <taxon>fabids</taxon>
        <taxon>Fabales</taxon>
        <taxon>Fabaceae</taxon>
        <taxon>Papilionoideae</taxon>
        <taxon>50 kb inversion clade</taxon>
        <taxon>NPAAA clade</taxon>
        <taxon>indigoferoid/millettioid clade</taxon>
        <taxon>Phaseoleae</taxon>
        <taxon>Vigna</taxon>
    </lineage>
</organism>